<organism evidence="2">
    <name type="scientific">Anopheles marajoara</name>
    <dbReference type="NCBI Taxonomy" id="58244"/>
    <lineage>
        <taxon>Eukaryota</taxon>
        <taxon>Metazoa</taxon>
        <taxon>Ecdysozoa</taxon>
        <taxon>Arthropoda</taxon>
        <taxon>Hexapoda</taxon>
        <taxon>Insecta</taxon>
        <taxon>Pterygota</taxon>
        <taxon>Neoptera</taxon>
        <taxon>Endopterygota</taxon>
        <taxon>Diptera</taxon>
        <taxon>Nematocera</taxon>
        <taxon>Culicoidea</taxon>
        <taxon>Culicidae</taxon>
        <taxon>Anophelinae</taxon>
        <taxon>Anopheles</taxon>
    </lineage>
</organism>
<protein>
    <submittedName>
        <fullName evidence="2">Putative secreted protein</fullName>
    </submittedName>
</protein>
<evidence type="ECO:0000256" key="1">
    <source>
        <dbReference type="SAM" id="SignalP"/>
    </source>
</evidence>
<accession>A0A2M4CFQ1</accession>
<feature type="chain" id="PRO_5015005678" evidence="1">
    <location>
        <begin position="24"/>
        <end position="67"/>
    </location>
</feature>
<proteinExistence type="predicted"/>
<feature type="signal peptide" evidence="1">
    <location>
        <begin position="1"/>
        <end position="23"/>
    </location>
</feature>
<reference evidence="2" key="1">
    <citation type="submission" date="2018-01" db="EMBL/GenBank/DDBJ databases">
        <title>An insight into the sialome of Amazonian anophelines.</title>
        <authorList>
            <person name="Ribeiro J.M."/>
            <person name="Scarpassa V."/>
            <person name="Calvo E."/>
        </authorList>
    </citation>
    <scope>NUCLEOTIDE SEQUENCE</scope>
    <source>
        <tissue evidence="2">Salivary glands</tissue>
    </source>
</reference>
<sequence>MIKFGFYGFCALLCQIYSTRTQAQTHTHVWINGYAKQQQQNVNVYHAQLCSTTIADDALGGSTFAER</sequence>
<evidence type="ECO:0000313" key="2">
    <source>
        <dbReference type="EMBL" id="MBW64055.1"/>
    </source>
</evidence>
<dbReference type="EMBL" id="GGFJ01014914">
    <property type="protein sequence ID" value="MBW64055.1"/>
    <property type="molecule type" value="Transcribed_RNA"/>
</dbReference>
<name>A0A2M4CFQ1_9DIPT</name>
<dbReference type="AlphaFoldDB" id="A0A2M4CFQ1"/>
<keyword evidence="1" id="KW-0732">Signal</keyword>